<dbReference type="GO" id="GO:0006353">
    <property type="term" value="P:DNA-templated transcription termination"/>
    <property type="evidence" value="ECO:0007669"/>
    <property type="project" value="UniProtKB-KW"/>
</dbReference>
<evidence type="ECO:0000313" key="9">
    <source>
        <dbReference type="Proteomes" id="UP000054408"/>
    </source>
</evidence>
<comment type="similarity">
    <text evidence="2">Belongs to the WD repeat SWD2 family.</text>
</comment>
<keyword evidence="6" id="KW-0539">Nucleus</keyword>
<evidence type="ECO:0000256" key="2">
    <source>
        <dbReference type="ARBA" id="ARBA00005616"/>
    </source>
</evidence>
<dbReference type="SUPFAM" id="SSF50978">
    <property type="entry name" value="WD40 repeat-like"/>
    <property type="match status" value="1"/>
</dbReference>
<evidence type="ECO:0000256" key="5">
    <source>
        <dbReference type="ARBA" id="ARBA00022737"/>
    </source>
</evidence>
<dbReference type="Gene3D" id="2.130.10.10">
    <property type="entry name" value="YVTN repeat-like/Quinoprotein amine dehydrogenase"/>
    <property type="match status" value="2"/>
</dbReference>
<dbReference type="InterPro" id="IPR036322">
    <property type="entry name" value="WD40_repeat_dom_sf"/>
</dbReference>
<dbReference type="Proteomes" id="UP000054408">
    <property type="component" value="Unassembled WGS sequence"/>
</dbReference>
<keyword evidence="5" id="KW-0677">Repeat</keyword>
<dbReference type="GO" id="GO:0003682">
    <property type="term" value="F:chromatin binding"/>
    <property type="evidence" value="ECO:0007669"/>
    <property type="project" value="TreeGrafter"/>
</dbReference>
<gene>
    <name evidence="8" type="ORF">AMSG_00115</name>
</gene>
<dbReference type="OrthoDB" id="27537at2759"/>
<dbReference type="PROSITE" id="PS50082">
    <property type="entry name" value="WD_REPEATS_2"/>
    <property type="match status" value="3"/>
</dbReference>
<keyword evidence="3" id="KW-0804">Transcription</keyword>
<dbReference type="PROSITE" id="PS50294">
    <property type="entry name" value="WD_REPEATS_REGION"/>
    <property type="match status" value="1"/>
</dbReference>
<evidence type="ECO:0000256" key="3">
    <source>
        <dbReference type="ARBA" id="ARBA00022472"/>
    </source>
</evidence>
<dbReference type="EMBL" id="GL349433">
    <property type="protein sequence ID" value="KNC45997.1"/>
    <property type="molecule type" value="Genomic_DNA"/>
</dbReference>
<dbReference type="InterPro" id="IPR015943">
    <property type="entry name" value="WD40/YVTN_repeat-like_dom_sf"/>
</dbReference>
<evidence type="ECO:0000256" key="7">
    <source>
        <dbReference type="PROSITE-ProRule" id="PRU00221"/>
    </source>
</evidence>
<dbReference type="Pfam" id="PF00400">
    <property type="entry name" value="WD40"/>
    <property type="match status" value="4"/>
</dbReference>
<dbReference type="GeneID" id="25559935"/>
<sequence>MSFHSSGEYLVTASDDESIHVYNASDASQSTTLYSKKYGVDLIRFTHHTNTVVHGSKNEWDHTLRYLSLHDNRYLRYFKGHRAQVTSLEISPADDTFLSGSQDGSVRLWDVRLPACQGFLRLRPSATPAVAFDPEGIIFGVAIADASQGQHAVKLYDVRSFDKGPFATFELNLGVAASHLTFASLTFSPDGSAILLSTSGEPLVVLDSMEGEPQAFLRGRLNESGLPLVASYSPDGRYIVSGSENGAVHLWSSSPEPNSLVAPEIATFRGHPEAVTNVAWSPTSALIASGCTSLGLWVPPA</sequence>
<dbReference type="GO" id="GO:0048188">
    <property type="term" value="C:Set1C/COMPASS complex"/>
    <property type="evidence" value="ECO:0007669"/>
    <property type="project" value="TreeGrafter"/>
</dbReference>
<dbReference type="InterPro" id="IPR001680">
    <property type="entry name" value="WD40_rpt"/>
</dbReference>
<protein>
    <submittedName>
        <fullName evidence="8">WD repeat-containing protein 82</fullName>
    </submittedName>
</protein>
<dbReference type="SMART" id="SM00320">
    <property type="entry name" value="WD40"/>
    <property type="match status" value="3"/>
</dbReference>
<dbReference type="PANTHER" id="PTHR19861">
    <property type="entry name" value="WD40 REPEAT PROTEIN SWD2"/>
    <property type="match status" value="1"/>
</dbReference>
<keyword evidence="4 7" id="KW-0853">WD repeat</keyword>
<dbReference type="PANTHER" id="PTHR19861:SF0">
    <property type="entry name" value="WD REPEAT-CONTAINING PROTEIN 82"/>
    <property type="match status" value="1"/>
</dbReference>
<feature type="repeat" description="WD" evidence="7">
    <location>
        <begin position="78"/>
        <end position="112"/>
    </location>
</feature>
<dbReference type="STRING" id="461836.A0A0L0D174"/>
<dbReference type="InterPro" id="IPR037867">
    <property type="entry name" value="Swd2/WDR82"/>
</dbReference>
<dbReference type="AlphaFoldDB" id="A0A0L0D174"/>
<evidence type="ECO:0000256" key="6">
    <source>
        <dbReference type="ARBA" id="ARBA00023242"/>
    </source>
</evidence>
<evidence type="ECO:0000256" key="4">
    <source>
        <dbReference type="ARBA" id="ARBA00022574"/>
    </source>
</evidence>
<organism evidence="8 9">
    <name type="scientific">Thecamonas trahens ATCC 50062</name>
    <dbReference type="NCBI Taxonomy" id="461836"/>
    <lineage>
        <taxon>Eukaryota</taxon>
        <taxon>Apusozoa</taxon>
        <taxon>Apusomonadida</taxon>
        <taxon>Apusomonadidae</taxon>
        <taxon>Thecamonas</taxon>
    </lineage>
</organism>
<dbReference type="InterPro" id="IPR020472">
    <property type="entry name" value="WD40_PAC1"/>
</dbReference>
<evidence type="ECO:0000256" key="1">
    <source>
        <dbReference type="ARBA" id="ARBA00004123"/>
    </source>
</evidence>
<dbReference type="eggNOG" id="KOG1446">
    <property type="taxonomic scope" value="Eukaryota"/>
</dbReference>
<comment type="subcellular location">
    <subcellularLocation>
        <location evidence="1">Nucleus</location>
    </subcellularLocation>
</comment>
<dbReference type="RefSeq" id="XP_013762977.1">
    <property type="nucleotide sequence ID" value="XM_013907523.1"/>
</dbReference>
<proteinExistence type="inferred from homology"/>
<name>A0A0L0D174_THETB</name>
<feature type="repeat" description="WD" evidence="7">
    <location>
        <begin position="231"/>
        <end position="252"/>
    </location>
</feature>
<evidence type="ECO:0000313" key="8">
    <source>
        <dbReference type="EMBL" id="KNC45997.1"/>
    </source>
</evidence>
<feature type="repeat" description="WD" evidence="7">
    <location>
        <begin position="1"/>
        <end position="32"/>
    </location>
</feature>
<dbReference type="OMA" id="HNEGYIR"/>
<dbReference type="PRINTS" id="PR00320">
    <property type="entry name" value="GPROTEINBRPT"/>
</dbReference>
<accession>A0A0L0D174</accession>
<reference evidence="8 9" key="1">
    <citation type="submission" date="2010-05" db="EMBL/GenBank/DDBJ databases">
        <title>The Genome Sequence of Thecamonas trahens ATCC 50062.</title>
        <authorList>
            <consortium name="The Broad Institute Genome Sequencing Platform"/>
            <person name="Russ C."/>
            <person name="Cuomo C."/>
            <person name="Shea T."/>
            <person name="Young S.K."/>
            <person name="Zeng Q."/>
            <person name="Koehrsen M."/>
            <person name="Haas B."/>
            <person name="Borodovsky M."/>
            <person name="Guigo R."/>
            <person name="Alvarado L."/>
            <person name="Berlin A."/>
            <person name="Bochicchio J."/>
            <person name="Borenstein D."/>
            <person name="Chapman S."/>
            <person name="Chen Z."/>
            <person name="Freedman E."/>
            <person name="Gellesch M."/>
            <person name="Goldberg J."/>
            <person name="Griggs A."/>
            <person name="Gujja S."/>
            <person name="Heilman E."/>
            <person name="Heiman D."/>
            <person name="Hepburn T."/>
            <person name="Howarth C."/>
            <person name="Jen D."/>
            <person name="Larson L."/>
            <person name="Mehta T."/>
            <person name="Park D."/>
            <person name="Pearson M."/>
            <person name="Roberts A."/>
            <person name="Saif S."/>
            <person name="Shenoy N."/>
            <person name="Sisk P."/>
            <person name="Stolte C."/>
            <person name="Sykes S."/>
            <person name="Thomson T."/>
            <person name="Walk T."/>
            <person name="White J."/>
            <person name="Yandava C."/>
            <person name="Burger G."/>
            <person name="Gray M.W."/>
            <person name="Holland P.W.H."/>
            <person name="King N."/>
            <person name="Lang F.B.F."/>
            <person name="Roger A.J."/>
            <person name="Ruiz-Trillo I."/>
            <person name="Lander E."/>
            <person name="Nusbaum C."/>
        </authorList>
    </citation>
    <scope>NUCLEOTIDE SEQUENCE [LARGE SCALE GENOMIC DNA]</scope>
    <source>
        <strain evidence="8 9">ATCC 50062</strain>
    </source>
</reference>
<keyword evidence="9" id="KW-1185">Reference proteome</keyword>
<keyword evidence="3" id="KW-0805">Transcription regulation</keyword>
<keyword evidence="3" id="KW-0806">Transcription termination</keyword>